<feature type="transmembrane region" description="Helical" evidence="6">
    <location>
        <begin position="481"/>
        <end position="500"/>
    </location>
</feature>
<keyword evidence="5 6" id="KW-0472">Membrane</keyword>
<evidence type="ECO:0000256" key="4">
    <source>
        <dbReference type="ARBA" id="ARBA00022989"/>
    </source>
</evidence>
<dbReference type="AlphaFoldDB" id="A0A8X6KG98"/>
<evidence type="ECO:0000256" key="3">
    <source>
        <dbReference type="ARBA" id="ARBA00022692"/>
    </source>
</evidence>
<evidence type="ECO:0000313" key="8">
    <source>
        <dbReference type="EMBL" id="GFQ72196.1"/>
    </source>
</evidence>
<comment type="caution">
    <text evidence="8">The sequence shown here is derived from an EMBL/GenBank/DDBJ whole genome shotgun (WGS) entry which is preliminary data.</text>
</comment>
<dbReference type="Pfam" id="PF12832">
    <property type="entry name" value="MFS_1_like"/>
    <property type="match status" value="1"/>
</dbReference>
<dbReference type="OrthoDB" id="515887at2759"/>
<dbReference type="InterPro" id="IPR036259">
    <property type="entry name" value="MFS_trans_sf"/>
</dbReference>
<evidence type="ECO:0000256" key="2">
    <source>
        <dbReference type="ARBA" id="ARBA00005241"/>
    </source>
</evidence>
<comment type="similarity">
    <text evidence="2">Belongs to the major facilitator superfamily. MFSD6 family.</text>
</comment>
<dbReference type="InterPro" id="IPR024989">
    <property type="entry name" value="MFS_assoc_dom"/>
</dbReference>
<feature type="transmembrane region" description="Helical" evidence="6">
    <location>
        <begin position="129"/>
        <end position="150"/>
    </location>
</feature>
<sequence>MHVNVSEKTFISYNLFYSARNSVSHIAEIQFRKKFPRYGLQQQIKPSSAVKFQTETSKHLLKAPSKSEQVSSRDTLLAMGSTIPFLPVIARDRVRLSATSFATVLISMHFMSAITKPVIGFITDYFNKLKMVLCVLAVSQGIFLFLLLLIPAIPKEDMGTINNSPLRTLDTCDFRMGFKDWKNISHISTSHTGVLNLDFYSLTFNGDIASAVPKYNFSTEFKNYVTRTCLNNLQKTFRNVTIEDPASASTIYNQSSLVFLACSKDLKDSFLISVSNCAISCYQKEHCDFSSNSSSKSAAPAPVSDFQTYQFWLFVLVFVAFWTCKNAVYTLSDTACCESVQKHGADFGKQRLFGAVGWGIVAAVAGLLCDFTNDYLAPWILFAILSLLMLWNISKIDLIKPDCSDTPLKDISKVMNSKKFIWYEIGVLINGIGWGFVDFYLNWFLISIGGNRLICGLVETVQCLAGEIPFMFFSGWMLKKFGHFNIMALCLISYCGRFLWYSQIQNPWLVLPIEWTHGISFGVFYNSMASFAKENAPLGSEATTQSVVFSTYEGLGSGIGDVVAGVGFDYIGSQQTFFYAGIFFGSCAAINLCLTLLSSRRKNSVTTQNP</sequence>
<dbReference type="InterPro" id="IPR051717">
    <property type="entry name" value="MFS_MFSD6"/>
</dbReference>
<evidence type="ECO:0000256" key="5">
    <source>
        <dbReference type="ARBA" id="ARBA00023136"/>
    </source>
</evidence>
<keyword evidence="3 6" id="KW-0812">Transmembrane</keyword>
<comment type="subcellular location">
    <subcellularLocation>
        <location evidence="1">Membrane</location>
        <topology evidence="1">Multi-pass membrane protein</topology>
    </subcellularLocation>
</comment>
<keyword evidence="4 6" id="KW-1133">Transmembrane helix</keyword>
<evidence type="ECO:0000256" key="1">
    <source>
        <dbReference type="ARBA" id="ARBA00004141"/>
    </source>
</evidence>
<keyword evidence="9" id="KW-1185">Reference proteome</keyword>
<proteinExistence type="inferred from homology"/>
<feature type="transmembrane region" description="Helical" evidence="6">
    <location>
        <begin position="352"/>
        <end position="373"/>
    </location>
</feature>
<feature type="transmembrane region" description="Helical" evidence="6">
    <location>
        <begin position="379"/>
        <end position="399"/>
    </location>
</feature>
<reference evidence="8" key="1">
    <citation type="submission" date="2020-07" db="EMBL/GenBank/DDBJ databases">
        <title>Multicomponent nature underlies the extraordinary mechanical properties of spider dragline silk.</title>
        <authorList>
            <person name="Kono N."/>
            <person name="Nakamura H."/>
            <person name="Mori M."/>
            <person name="Yoshida Y."/>
            <person name="Ohtoshi R."/>
            <person name="Malay A.D."/>
            <person name="Moran D.A.P."/>
            <person name="Tomita M."/>
            <person name="Numata K."/>
            <person name="Arakawa K."/>
        </authorList>
    </citation>
    <scope>NUCLEOTIDE SEQUENCE</scope>
</reference>
<dbReference type="PANTHER" id="PTHR16172:SF30">
    <property type="entry name" value="SUGAR BABY, ISOFORM C"/>
    <property type="match status" value="1"/>
</dbReference>
<dbReference type="PANTHER" id="PTHR16172">
    <property type="entry name" value="MAJOR FACILITATOR SUPERFAMILY DOMAIN-CONTAINING PROTEIN 6-LIKE"/>
    <property type="match status" value="1"/>
</dbReference>
<feature type="domain" description="Major facilitator superfamily associated" evidence="7">
    <location>
        <begin position="78"/>
        <end position="578"/>
    </location>
</feature>
<accession>A0A8X6KG98</accession>
<evidence type="ECO:0000313" key="9">
    <source>
        <dbReference type="Proteomes" id="UP000887116"/>
    </source>
</evidence>
<feature type="transmembrane region" description="Helical" evidence="6">
    <location>
        <begin position="420"/>
        <end position="437"/>
    </location>
</feature>
<protein>
    <submittedName>
        <fullName evidence="8">Major facilitator superfamily domain-containing protein 6</fullName>
    </submittedName>
</protein>
<dbReference type="GO" id="GO:0016020">
    <property type="term" value="C:membrane"/>
    <property type="evidence" value="ECO:0007669"/>
    <property type="project" value="UniProtKB-SubCell"/>
</dbReference>
<gene>
    <name evidence="8" type="primary">MFSD6_6</name>
    <name evidence="8" type="ORF">TNCT_69381</name>
</gene>
<evidence type="ECO:0000259" key="7">
    <source>
        <dbReference type="Pfam" id="PF12832"/>
    </source>
</evidence>
<feature type="transmembrane region" description="Helical" evidence="6">
    <location>
        <begin position="577"/>
        <end position="597"/>
    </location>
</feature>
<dbReference type="EMBL" id="BMAO01031084">
    <property type="protein sequence ID" value="GFQ72196.1"/>
    <property type="molecule type" value="Genomic_DNA"/>
</dbReference>
<name>A0A8X6KG98_TRICU</name>
<dbReference type="Gene3D" id="1.20.1250.20">
    <property type="entry name" value="MFS general substrate transporter like domains"/>
    <property type="match status" value="3"/>
</dbReference>
<dbReference type="Proteomes" id="UP000887116">
    <property type="component" value="Unassembled WGS sequence"/>
</dbReference>
<dbReference type="SUPFAM" id="SSF103473">
    <property type="entry name" value="MFS general substrate transporter"/>
    <property type="match status" value="1"/>
</dbReference>
<evidence type="ECO:0000256" key="6">
    <source>
        <dbReference type="SAM" id="Phobius"/>
    </source>
</evidence>
<organism evidence="8 9">
    <name type="scientific">Trichonephila clavata</name>
    <name type="common">Joro spider</name>
    <name type="synonym">Nephila clavata</name>
    <dbReference type="NCBI Taxonomy" id="2740835"/>
    <lineage>
        <taxon>Eukaryota</taxon>
        <taxon>Metazoa</taxon>
        <taxon>Ecdysozoa</taxon>
        <taxon>Arthropoda</taxon>
        <taxon>Chelicerata</taxon>
        <taxon>Arachnida</taxon>
        <taxon>Araneae</taxon>
        <taxon>Araneomorphae</taxon>
        <taxon>Entelegynae</taxon>
        <taxon>Araneoidea</taxon>
        <taxon>Nephilidae</taxon>
        <taxon>Trichonephila</taxon>
    </lineage>
</organism>